<proteinExistence type="predicted"/>
<reference evidence="10 11" key="1">
    <citation type="submission" date="2024-02" db="EMBL/GenBank/DDBJ databases">
        <title>High-quality chromosome-scale genome assembly of Pensacola bahiagrass (Paspalum notatum Flugge var. saurae).</title>
        <authorList>
            <person name="Vega J.M."/>
            <person name="Podio M."/>
            <person name="Orjuela J."/>
            <person name="Siena L.A."/>
            <person name="Pessino S.C."/>
            <person name="Combes M.C."/>
            <person name="Mariac C."/>
            <person name="Albertini E."/>
            <person name="Pupilli F."/>
            <person name="Ortiz J.P.A."/>
            <person name="Leblanc O."/>
        </authorList>
    </citation>
    <scope>NUCLEOTIDE SEQUENCE [LARGE SCALE GENOMIC DNA]</scope>
    <source>
        <strain evidence="10">R1</strain>
        <tissue evidence="10">Leaf</tissue>
    </source>
</reference>
<keyword evidence="4" id="KW-0238">DNA-binding</keyword>
<dbReference type="InterPro" id="IPR050560">
    <property type="entry name" value="MYB_TF"/>
</dbReference>
<evidence type="ECO:0000256" key="1">
    <source>
        <dbReference type="ARBA" id="ARBA00004123"/>
    </source>
</evidence>
<feature type="region of interest" description="Disordered" evidence="7">
    <location>
        <begin position="1"/>
        <end position="68"/>
    </location>
</feature>
<dbReference type="EMBL" id="CP144754">
    <property type="protein sequence ID" value="WVZ97095.1"/>
    <property type="molecule type" value="Genomic_DNA"/>
</dbReference>
<sequence length="932" mass="102849">MKNLLEDLKSSLTMTSEKQMTSKGTEASAPAVPPDGVVSKEPQKGRLPNGRTTGPARRSSKGNWTPEEDDILRKAVETYNGKNWKKIGRTDVQCLHRWQKVLNPELVKGPWSKEEDEIIIEMVNKFGAKKWSTIAQALPGRIGKQCRERWHNHLNPGINKDAWTQEEEIRLIHAHQTYGNKWAELTKFLPGRTDNAIKNHWHSSVKKKVDSYRASGLLAQFQGLTHVEYTTAGLIVDSSSAMTNQISEDSGFNVFREVEDSTELSQSSFAKGSCSQEEQTNVALGSPLHVHESLCQDGFTNADNVASALPEMQQQLSSSDMDQDINMQEEFSQGMDLDKHLQLEFSQGVDLHLGIDEVPNNFVITDNQVSNEQGQFLDTQNMHCSDNDGGSLISYATAPCPILPSVSGCEHITNMMCEVGMKNENCFQSEQWQDISIQPGAYSLEDASNFSPPLYLLQTSEPVTMGGGPLYYQSSVTTLPLSLISSDGASNASDVKFETSHNASGDPGQNLYTSSKDDRNRTSELMDNIPKSEKKQSVDVEQSCVETTTYNGKEPLPSHGDTVLSEKEHAGALCYEPPCFPSFDVPFVSCELVTSSDLPEYSPLGIRELMRSSLNSPTPVRLWGSPTRDGSPEAVLKNAAKRFVCTPSIMKKRPRDLSSPVLDIRSGKKSNTEKDCGNSGMPSTRVGKSYMDIPDDLVDLVSPSERSIFQKKLKLSHENKEKLSEIADRGESEGNAKLNHLAEGKRCSTMDSDSTNNLHSAGILTQSSVNNHNKSKHGPNDGSQRLNTNAKALCNSKDIIFSRSKPSELVVEKSAPCIDVDYEYMNIFADTPGIKRGLESPSAWKSPLFTPFQDAYFMSPASRTFDALGLVEQIKEQSAAVLEEAHEAEARVLNFNECSTPVRKKEDKKLDIDLGGSASSPVASSYLRMNMR</sequence>
<feature type="domain" description="Myb-like" evidence="8">
    <location>
        <begin position="155"/>
        <end position="205"/>
    </location>
</feature>
<evidence type="ECO:0000256" key="7">
    <source>
        <dbReference type="SAM" id="MobiDB-lite"/>
    </source>
</evidence>
<comment type="subcellular location">
    <subcellularLocation>
        <location evidence="1">Nucleus</location>
    </subcellularLocation>
</comment>
<protein>
    <submittedName>
        <fullName evidence="10">Uncharacterized protein</fullName>
    </submittedName>
</protein>
<dbReference type="InterPro" id="IPR009057">
    <property type="entry name" value="Homeodomain-like_sf"/>
</dbReference>
<dbReference type="PANTHER" id="PTHR45614">
    <property type="entry name" value="MYB PROTEIN-RELATED"/>
    <property type="match status" value="1"/>
</dbReference>
<dbReference type="FunFam" id="1.10.10.60:FF:000016">
    <property type="entry name" value="Transcriptional activator Myb isoform A"/>
    <property type="match status" value="1"/>
</dbReference>
<feature type="compositionally biased region" description="Basic and acidic residues" evidence="7">
    <location>
        <begin position="515"/>
        <end position="538"/>
    </location>
</feature>
<dbReference type="Gene3D" id="1.10.10.60">
    <property type="entry name" value="Homeodomain-like"/>
    <property type="match status" value="3"/>
</dbReference>
<organism evidence="10 11">
    <name type="scientific">Paspalum notatum var. saurae</name>
    <dbReference type="NCBI Taxonomy" id="547442"/>
    <lineage>
        <taxon>Eukaryota</taxon>
        <taxon>Viridiplantae</taxon>
        <taxon>Streptophyta</taxon>
        <taxon>Embryophyta</taxon>
        <taxon>Tracheophyta</taxon>
        <taxon>Spermatophyta</taxon>
        <taxon>Magnoliopsida</taxon>
        <taxon>Liliopsida</taxon>
        <taxon>Poales</taxon>
        <taxon>Poaceae</taxon>
        <taxon>PACMAD clade</taxon>
        <taxon>Panicoideae</taxon>
        <taxon>Andropogonodae</taxon>
        <taxon>Paspaleae</taxon>
        <taxon>Paspalinae</taxon>
        <taxon>Paspalum</taxon>
    </lineage>
</organism>
<evidence type="ECO:0000259" key="9">
    <source>
        <dbReference type="PROSITE" id="PS51294"/>
    </source>
</evidence>
<keyword evidence="2" id="KW-0677">Repeat</keyword>
<dbReference type="InterPro" id="IPR001005">
    <property type="entry name" value="SANT/Myb"/>
</dbReference>
<evidence type="ECO:0000256" key="4">
    <source>
        <dbReference type="ARBA" id="ARBA00023125"/>
    </source>
</evidence>
<accession>A0AAQ3URV3</accession>
<evidence type="ECO:0000256" key="6">
    <source>
        <dbReference type="ARBA" id="ARBA00023242"/>
    </source>
</evidence>
<name>A0AAQ3URV3_PASNO</name>
<feature type="region of interest" description="Disordered" evidence="7">
    <location>
        <begin position="654"/>
        <end position="690"/>
    </location>
</feature>
<dbReference type="PANTHER" id="PTHR45614:SF123">
    <property type="entry name" value="MYB DNA-BINDING DOMAIN SUPERFAMILY PROTEIN-RELATED"/>
    <property type="match status" value="1"/>
</dbReference>
<dbReference type="PROSITE" id="PS51294">
    <property type="entry name" value="HTH_MYB"/>
    <property type="match status" value="3"/>
</dbReference>
<evidence type="ECO:0000313" key="10">
    <source>
        <dbReference type="EMBL" id="WVZ97096.1"/>
    </source>
</evidence>
<gene>
    <name evidence="10" type="ORF">U9M48_042656</name>
</gene>
<feature type="domain" description="HTH myb-type" evidence="9">
    <location>
        <begin position="159"/>
        <end position="209"/>
    </location>
</feature>
<keyword evidence="3" id="KW-0805">Transcription regulation</keyword>
<feature type="region of interest" description="Disordered" evidence="7">
    <location>
        <begin position="497"/>
        <end position="540"/>
    </location>
</feature>
<feature type="domain" description="HTH myb-type" evidence="9">
    <location>
        <begin position="103"/>
        <end position="158"/>
    </location>
</feature>
<dbReference type="GO" id="GO:0000981">
    <property type="term" value="F:DNA-binding transcription factor activity, RNA polymerase II-specific"/>
    <property type="evidence" value="ECO:0007669"/>
    <property type="project" value="TreeGrafter"/>
</dbReference>
<dbReference type="FunFam" id="1.10.10.60:FF:000324">
    <property type="entry name" value="Transcription factor MYB3R-2"/>
    <property type="match status" value="1"/>
</dbReference>
<keyword evidence="11" id="KW-1185">Reference proteome</keyword>
<keyword evidence="6" id="KW-0539">Nucleus</keyword>
<feature type="domain" description="Myb-like" evidence="8">
    <location>
        <begin position="56"/>
        <end position="102"/>
    </location>
</feature>
<dbReference type="EMBL" id="CP144754">
    <property type="protein sequence ID" value="WVZ97096.1"/>
    <property type="molecule type" value="Genomic_DNA"/>
</dbReference>
<keyword evidence="5" id="KW-0804">Transcription</keyword>
<evidence type="ECO:0000259" key="8">
    <source>
        <dbReference type="PROSITE" id="PS50090"/>
    </source>
</evidence>
<feature type="domain" description="Myb-like" evidence="8">
    <location>
        <begin position="103"/>
        <end position="154"/>
    </location>
</feature>
<dbReference type="AlphaFoldDB" id="A0AAQ3URV3"/>
<evidence type="ECO:0000256" key="5">
    <source>
        <dbReference type="ARBA" id="ARBA00023163"/>
    </source>
</evidence>
<dbReference type="SMART" id="SM00717">
    <property type="entry name" value="SANT"/>
    <property type="match status" value="3"/>
</dbReference>
<dbReference type="Pfam" id="PF00249">
    <property type="entry name" value="Myb_DNA-binding"/>
    <property type="match status" value="1"/>
</dbReference>
<feature type="domain" description="HTH myb-type" evidence="9">
    <location>
        <begin position="61"/>
        <end position="102"/>
    </location>
</feature>
<dbReference type="Pfam" id="PF13921">
    <property type="entry name" value="Myb_DNA-bind_6"/>
    <property type="match status" value="1"/>
</dbReference>
<evidence type="ECO:0000313" key="11">
    <source>
        <dbReference type="Proteomes" id="UP001341281"/>
    </source>
</evidence>
<evidence type="ECO:0000256" key="3">
    <source>
        <dbReference type="ARBA" id="ARBA00023015"/>
    </source>
</evidence>
<dbReference type="GO" id="GO:0005634">
    <property type="term" value="C:nucleus"/>
    <property type="evidence" value="ECO:0007669"/>
    <property type="project" value="UniProtKB-SubCell"/>
</dbReference>
<dbReference type="CDD" id="cd00167">
    <property type="entry name" value="SANT"/>
    <property type="match status" value="3"/>
</dbReference>
<dbReference type="GO" id="GO:0000978">
    <property type="term" value="F:RNA polymerase II cis-regulatory region sequence-specific DNA binding"/>
    <property type="evidence" value="ECO:0007669"/>
    <property type="project" value="TreeGrafter"/>
</dbReference>
<dbReference type="InterPro" id="IPR017930">
    <property type="entry name" value="Myb_dom"/>
</dbReference>
<dbReference type="SUPFAM" id="SSF46689">
    <property type="entry name" value="Homeodomain-like"/>
    <property type="match status" value="2"/>
</dbReference>
<evidence type="ECO:0000256" key="2">
    <source>
        <dbReference type="ARBA" id="ARBA00022737"/>
    </source>
</evidence>
<dbReference type="PROSITE" id="PS50090">
    <property type="entry name" value="MYB_LIKE"/>
    <property type="match status" value="3"/>
</dbReference>
<dbReference type="FunFam" id="1.10.10.60:FF:000010">
    <property type="entry name" value="Transcriptional activator Myb isoform A"/>
    <property type="match status" value="1"/>
</dbReference>
<dbReference type="Proteomes" id="UP001341281">
    <property type="component" value="Chromosome 10"/>
</dbReference>
<feature type="compositionally biased region" description="Polar residues" evidence="7">
    <location>
        <begin position="10"/>
        <end position="25"/>
    </location>
</feature>